<dbReference type="InterPro" id="IPR029058">
    <property type="entry name" value="AB_hydrolase_fold"/>
</dbReference>
<accession>A0A7I8X3T0</accession>
<feature type="domain" description="Carboxylesterase type B" evidence="6">
    <location>
        <begin position="22"/>
        <end position="470"/>
    </location>
</feature>
<dbReference type="InterPro" id="IPR019826">
    <property type="entry name" value="Carboxylesterase_B_AS"/>
</dbReference>
<evidence type="ECO:0000313" key="8">
    <source>
        <dbReference type="Proteomes" id="UP000659654"/>
    </source>
</evidence>
<keyword evidence="4" id="KW-0732">Signal</keyword>
<evidence type="ECO:0000256" key="2">
    <source>
        <dbReference type="ARBA" id="ARBA00022487"/>
    </source>
</evidence>
<reference evidence="7" key="1">
    <citation type="submission" date="2020-09" db="EMBL/GenBank/DDBJ databases">
        <authorList>
            <person name="Kikuchi T."/>
        </authorList>
    </citation>
    <scope>NUCLEOTIDE SEQUENCE</scope>
    <source>
        <strain evidence="7">Ka4C1</strain>
    </source>
</reference>
<evidence type="ECO:0000259" key="6">
    <source>
        <dbReference type="Pfam" id="PF00135"/>
    </source>
</evidence>
<protein>
    <recommendedName>
        <fullName evidence="4">Carboxylic ester hydrolase</fullName>
        <ecNumber evidence="4">3.1.1.-</ecNumber>
    </recommendedName>
</protein>
<feature type="transmembrane region" description="Helical" evidence="5">
    <location>
        <begin position="539"/>
        <end position="563"/>
    </location>
</feature>
<dbReference type="PROSITE" id="PS51257">
    <property type="entry name" value="PROKAR_LIPOPROTEIN"/>
    <property type="match status" value="1"/>
</dbReference>
<gene>
    <name evidence="7" type="ORF">BXYJ_LOCUS13625</name>
</gene>
<dbReference type="PROSITE" id="PS00122">
    <property type="entry name" value="CARBOXYLESTERASE_B_1"/>
    <property type="match status" value="1"/>
</dbReference>
<dbReference type="Gene3D" id="3.40.50.1820">
    <property type="entry name" value="alpha/beta hydrolase"/>
    <property type="match status" value="1"/>
</dbReference>
<organism evidence="7 8">
    <name type="scientific">Bursaphelenchus xylophilus</name>
    <name type="common">Pinewood nematode worm</name>
    <name type="synonym">Aphelenchoides xylophilus</name>
    <dbReference type="NCBI Taxonomy" id="6326"/>
    <lineage>
        <taxon>Eukaryota</taxon>
        <taxon>Metazoa</taxon>
        <taxon>Ecdysozoa</taxon>
        <taxon>Nematoda</taxon>
        <taxon>Chromadorea</taxon>
        <taxon>Rhabditida</taxon>
        <taxon>Tylenchina</taxon>
        <taxon>Tylenchomorpha</taxon>
        <taxon>Aphelenchoidea</taxon>
        <taxon>Aphelenchoididae</taxon>
        <taxon>Bursaphelenchus</taxon>
    </lineage>
</organism>
<dbReference type="Pfam" id="PF00135">
    <property type="entry name" value="COesterase"/>
    <property type="match status" value="1"/>
</dbReference>
<evidence type="ECO:0000256" key="4">
    <source>
        <dbReference type="RuleBase" id="RU361235"/>
    </source>
</evidence>
<dbReference type="GO" id="GO:0052689">
    <property type="term" value="F:carboxylic ester hydrolase activity"/>
    <property type="evidence" value="ECO:0007669"/>
    <property type="project" value="UniProtKB-KW"/>
</dbReference>
<feature type="signal peptide" evidence="4">
    <location>
        <begin position="1"/>
        <end position="20"/>
    </location>
</feature>
<name>A0A7I8X3T0_BURXY</name>
<dbReference type="InterPro" id="IPR002018">
    <property type="entry name" value="CarbesteraseB"/>
</dbReference>
<dbReference type="AlphaFoldDB" id="A0A7I8X3T0"/>
<keyword evidence="8" id="KW-1185">Reference proteome</keyword>
<dbReference type="PANTHER" id="PTHR45580:SF7">
    <property type="entry name" value="CARBOXYLESTERASE TYPE B DOMAIN-CONTAINING PROTEIN-RELATED"/>
    <property type="match status" value="1"/>
</dbReference>
<comment type="similarity">
    <text evidence="1 4">Belongs to the type-B carboxylesterase/lipase family.</text>
</comment>
<dbReference type="EMBL" id="CAJFCV020000006">
    <property type="protein sequence ID" value="CAG9128773.1"/>
    <property type="molecule type" value="Genomic_DNA"/>
</dbReference>
<dbReference type="PANTHER" id="PTHR45580">
    <property type="entry name" value="PROTEIN CBG05369"/>
    <property type="match status" value="1"/>
</dbReference>
<keyword evidence="5" id="KW-0812">Transmembrane</keyword>
<evidence type="ECO:0000313" key="7">
    <source>
        <dbReference type="EMBL" id="CAD5233534.1"/>
    </source>
</evidence>
<dbReference type="EC" id="3.1.1.-" evidence="4"/>
<dbReference type="Proteomes" id="UP000582659">
    <property type="component" value="Unassembled WGS sequence"/>
</dbReference>
<feature type="chain" id="PRO_5033204328" description="Carboxylic ester hydrolase" evidence="4">
    <location>
        <begin position="21"/>
        <end position="598"/>
    </location>
</feature>
<dbReference type="OrthoDB" id="19653at2759"/>
<proteinExistence type="inferred from homology"/>
<evidence type="ECO:0000256" key="5">
    <source>
        <dbReference type="SAM" id="Phobius"/>
    </source>
</evidence>
<evidence type="ECO:0000256" key="3">
    <source>
        <dbReference type="ARBA" id="ARBA00022801"/>
    </source>
</evidence>
<dbReference type="Proteomes" id="UP000659654">
    <property type="component" value="Unassembled WGS sequence"/>
</dbReference>
<keyword evidence="3 4" id="KW-0378">Hydrolase</keyword>
<sequence length="598" mass="67939">MVKFPIFLPLLLLITFSCDAVKVDLISGPIRGKLEKINGQQVQVFKGVPYAAKPIGALRFQNAQPAEPWNETILTTEYSPACMSNTSQTTSPQSYISEDCLYINIWADLRCRNNPCPVVFYLHGGGFHFDSATMFNDTEIMSKFASERLVFVVPAFRLGLFAVLDLGEELQDAPYNVGLNDIIFALRWVQTEISKFGGDPKKVTVFGNSGGASVVSELLVSPAVSTDLFSRAWVASGLPILEPHLNLNTSDVIATQAGCPKTENIRARLECLRSVPAERINNAARETELTRWEKIGVQSDSHNLPGRSFADLVQYWKPIPAVFSVTARELVFQLKTLEYYCDAYTKMFGYQSAEVVDECLKRYGNNTERLSPEIMHAIAYFQAKVNVLRSGPTYFMVWAQKNHDKHANEMAYFFGLHPVINKTEDDLEMEAFFPPVCRNFFNGEVPLEDWDQVDYNGRNYYYFNFDGEETPHMVKNGVYDVESIKFWLYHLKEVEEKGTRVQRSLRRAIVHRNTLASESSGSGKSGNKKYQDAEQSVPLLTVLTILIVAAFVLATVAFTLSVIQMCWGWRKRRVQPDLEEEEMKILRRYDDDFPKYVF</sequence>
<dbReference type="SMR" id="A0A7I8X3T0"/>
<keyword evidence="2" id="KW-0719">Serine esterase</keyword>
<dbReference type="SUPFAM" id="SSF53474">
    <property type="entry name" value="alpha/beta-Hydrolases"/>
    <property type="match status" value="1"/>
</dbReference>
<evidence type="ECO:0000256" key="1">
    <source>
        <dbReference type="ARBA" id="ARBA00005964"/>
    </source>
</evidence>
<comment type="caution">
    <text evidence="7">The sequence shown here is derived from an EMBL/GenBank/DDBJ whole genome shotgun (WGS) entry which is preliminary data.</text>
</comment>
<dbReference type="EMBL" id="CAJFDI010000006">
    <property type="protein sequence ID" value="CAD5233534.1"/>
    <property type="molecule type" value="Genomic_DNA"/>
</dbReference>
<keyword evidence="5" id="KW-0472">Membrane</keyword>
<keyword evidence="5" id="KW-1133">Transmembrane helix</keyword>